<dbReference type="Pfam" id="PF06713">
    <property type="entry name" value="bPH_4"/>
    <property type="match status" value="1"/>
</dbReference>
<accession>A0A4Q2K7H3</accession>
<feature type="transmembrane region" description="Helical" evidence="1">
    <location>
        <begin position="44"/>
        <end position="67"/>
    </location>
</feature>
<evidence type="ECO:0000313" key="4">
    <source>
        <dbReference type="Proteomes" id="UP000291269"/>
    </source>
</evidence>
<protein>
    <recommendedName>
        <fullName evidence="2">Uncharacterized protein YyaB-like PH domain-containing protein</fullName>
    </recommendedName>
</protein>
<keyword evidence="1" id="KW-1133">Transmembrane helix</keyword>
<organism evidence="3 4">
    <name type="scientific">Candidatus Borkfalkia ceftriaxoniphila</name>
    <dbReference type="NCBI Taxonomy" id="2508949"/>
    <lineage>
        <taxon>Bacteria</taxon>
        <taxon>Bacillati</taxon>
        <taxon>Bacillota</taxon>
        <taxon>Clostridia</taxon>
        <taxon>Christensenellales</taxon>
        <taxon>Christensenellaceae</taxon>
        <taxon>Candidatus Borkfalkia</taxon>
    </lineage>
</organism>
<sequence>MKDFKFKFSRTAVILSVLAIALALGGAGWTIYRIIRFGFPSFTLGLQHVVMLIVCALLLVVFVSLLIRSFYRITDKEIVLRFGVIKSTFKIEEITSVHLFTKTNKLVVYFKNETFTVIVVKPEWNNEFIKALTSKNENIRYDVSYTEKDEDNDGPDGQ</sequence>
<evidence type="ECO:0000256" key="1">
    <source>
        <dbReference type="SAM" id="Phobius"/>
    </source>
</evidence>
<dbReference type="EMBL" id="SDOZ01000004">
    <property type="protein sequence ID" value="RXZ57983.1"/>
    <property type="molecule type" value="Genomic_DNA"/>
</dbReference>
<feature type="transmembrane region" description="Helical" evidence="1">
    <location>
        <begin position="12"/>
        <end position="32"/>
    </location>
</feature>
<proteinExistence type="predicted"/>
<evidence type="ECO:0000313" key="3">
    <source>
        <dbReference type="EMBL" id="RXZ57983.1"/>
    </source>
</evidence>
<dbReference type="Proteomes" id="UP000291269">
    <property type="component" value="Unassembled WGS sequence"/>
</dbReference>
<evidence type="ECO:0000259" key="2">
    <source>
        <dbReference type="Pfam" id="PF06713"/>
    </source>
</evidence>
<keyword evidence="4" id="KW-1185">Reference proteome</keyword>
<dbReference type="AlphaFoldDB" id="A0A4Q2K7H3"/>
<reference evidence="3 4" key="1">
    <citation type="journal article" date="2019" name="Gut">
        <title>Antibiotics-induced monodominance of a novel gut bacterial order.</title>
        <authorList>
            <person name="Hildebrand F."/>
            <person name="Moitinho-Silva L."/>
            <person name="Blasche S."/>
            <person name="Jahn M.T."/>
            <person name="Gossmann T.I."/>
            <person name="Heuerta-Cepas J."/>
            <person name="Hercog R."/>
            <person name="Luetge M."/>
            <person name="Bahram M."/>
            <person name="Pryszlak A."/>
            <person name="Alves R.J."/>
            <person name="Waszak S.M."/>
            <person name="Zhu A."/>
            <person name="Ye L."/>
            <person name="Costea P.I."/>
            <person name="Aalvink S."/>
            <person name="Belzer C."/>
            <person name="Forslund S.K."/>
            <person name="Sunagawa S."/>
            <person name="Hentschel U."/>
            <person name="Merten C."/>
            <person name="Patil K.R."/>
            <person name="Benes V."/>
            <person name="Bork P."/>
        </authorList>
    </citation>
    <scope>NUCLEOTIDE SEQUENCE [LARGE SCALE GENOMIC DNA]</scope>
    <source>
        <strain evidence="3 4">HDS1380</strain>
    </source>
</reference>
<feature type="domain" description="Uncharacterized protein YyaB-like PH" evidence="2">
    <location>
        <begin position="70"/>
        <end position="136"/>
    </location>
</feature>
<keyword evidence="1" id="KW-0812">Transmembrane</keyword>
<comment type="caution">
    <text evidence="3">The sequence shown here is derived from an EMBL/GenBank/DDBJ whole genome shotgun (WGS) entry which is preliminary data.</text>
</comment>
<keyword evidence="1" id="KW-0472">Membrane</keyword>
<name>A0A4Q2K7H3_9FIRM</name>
<gene>
    <name evidence="3" type="ORF">ESZ91_09985</name>
</gene>
<dbReference type="RefSeq" id="WP_129226844.1">
    <property type="nucleotide sequence ID" value="NZ_SDOZ01000004.1"/>
</dbReference>
<dbReference type="InterPro" id="IPR009589">
    <property type="entry name" value="PH_YyaB-like"/>
</dbReference>
<dbReference type="GO" id="GO:0030153">
    <property type="term" value="P:bacteriocin immunity"/>
    <property type="evidence" value="ECO:0007669"/>
    <property type="project" value="InterPro"/>
</dbReference>